<sequence length="130" mass="15358">MSSEKPTIEDELKKLKELLQDGTRRCRECADKKADREQEKDRRRAEAEEDRKEIKGGLQEIREMMRVSQESCESEFQQREQDWNDVLQAVQESGEARLADLKALFEEQEEIKRQHQGELLAVLDARARRL</sequence>
<organism evidence="2 3">
    <name type="scientific">Marasmiellus scandens</name>
    <dbReference type="NCBI Taxonomy" id="2682957"/>
    <lineage>
        <taxon>Eukaryota</taxon>
        <taxon>Fungi</taxon>
        <taxon>Dikarya</taxon>
        <taxon>Basidiomycota</taxon>
        <taxon>Agaricomycotina</taxon>
        <taxon>Agaricomycetes</taxon>
        <taxon>Agaricomycetidae</taxon>
        <taxon>Agaricales</taxon>
        <taxon>Marasmiineae</taxon>
        <taxon>Omphalotaceae</taxon>
        <taxon>Marasmiellus</taxon>
    </lineage>
</organism>
<dbReference type="EMBL" id="JBANRG010000003">
    <property type="protein sequence ID" value="KAK7469400.1"/>
    <property type="molecule type" value="Genomic_DNA"/>
</dbReference>
<evidence type="ECO:0000256" key="1">
    <source>
        <dbReference type="SAM" id="MobiDB-lite"/>
    </source>
</evidence>
<name>A0ABR1K1J7_9AGAR</name>
<gene>
    <name evidence="2" type="ORF">VKT23_003874</name>
</gene>
<evidence type="ECO:0000313" key="3">
    <source>
        <dbReference type="Proteomes" id="UP001498398"/>
    </source>
</evidence>
<dbReference type="Proteomes" id="UP001498398">
    <property type="component" value="Unassembled WGS sequence"/>
</dbReference>
<feature type="region of interest" description="Disordered" evidence="1">
    <location>
        <begin position="28"/>
        <end position="56"/>
    </location>
</feature>
<proteinExistence type="predicted"/>
<comment type="caution">
    <text evidence="2">The sequence shown here is derived from an EMBL/GenBank/DDBJ whole genome shotgun (WGS) entry which is preliminary data.</text>
</comment>
<accession>A0ABR1K1J7</accession>
<evidence type="ECO:0000313" key="2">
    <source>
        <dbReference type="EMBL" id="KAK7469400.1"/>
    </source>
</evidence>
<reference evidence="2 3" key="1">
    <citation type="submission" date="2024-01" db="EMBL/GenBank/DDBJ databases">
        <title>A draft genome for the cacao thread blight pathogen Marasmiellus scandens.</title>
        <authorList>
            <person name="Baruah I.K."/>
            <person name="Leung J."/>
            <person name="Bukari Y."/>
            <person name="Amoako-Attah I."/>
            <person name="Meinhardt L.W."/>
            <person name="Bailey B.A."/>
            <person name="Cohen S.P."/>
        </authorList>
    </citation>
    <scope>NUCLEOTIDE SEQUENCE [LARGE SCALE GENOMIC DNA]</scope>
    <source>
        <strain evidence="2 3">GH-19</strain>
    </source>
</reference>
<keyword evidence="3" id="KW-1185">Reference proteome</keyword>
<protein>
    <submittedName>
        <fullName evidence="2">Uncharacterized protein</fullName>
    </submittedName>
</protein>